<dbReference type="GO" id="GO:0016139">
    <property type="term" value="P:glycoside catabolic process"/>
    <property type="evidence" value="ECO:0007669"/>
    <property type="project" value="TreeGrafter"/>
</dbReference>
<evidence type="ECO:0000313" key="7">
    <source>
        <dbReference type="EMBL" id="HIU68660.1"/>
    </source>
</evidence>
<dbReference type="Proteomes" id="UP000824125">
    <property type="component" value="Unassembled WGS sequence"/>
</dbReference>
<feature type="domain" description="Glycoside hydrolase family 29 N-terminal" evidence="6">
    <location>
        <begin position="57"/>
        <end position="337"/>
    </location>
</feature>
<proteinExistence type="inferred from homology"/>
<reference evidence="7" key="2">
    <citation type="journal article" date="2021" name="PeerJ">
        <title>Extensive microbial diversity within the chicken gut microbiome revealed by metagenomics and culture.</title>
        <authorList>
            <person name="Gilroy R."/>
            <person name="Ravi A."/>
            <person name="Getino M."/>
            <person name="Pursley I."/>
            <person name="Horton D.L."/>
            <person name="Alikhan N.F."/>
            <person name="Baker D."/>
            <person name="Gharbi K."/>
            <person name="Hall N."/>
            <person name="Watson M."/>
            <person name="Adriaenssens E.M."/>
            <person name="Foster-Nyarko E."/>
            <person name="Jarju S."/>
            <person name="Secka A."/>
            <person name="Antonio M."/>
            <person name="Oren A."/>
            <person name="Chaudhuri R.R."/>
            <person name="La Ragione R."/>
            <person name="Hildebrand F."/>
            <person name="Pallen M.J."/>
        </authorList>
    </citation>
    <scope>NUCLEOTIDE SEQUENCE</scope>
    <source>
        <strain evidence="7">CHK176-6737</strain>
    </source>
</reference>
<dbReference type="PANTHER" id="PTHR10030">
    <property type="entry name" value="ALPHA-L-FUCOSIDASE"/>
    <property type="match status" value="1"/>
</dbReference>
<comment type="similarity">
    <text evidence="1">Belongs to the glycosyl hydrolase 29 family.</text>
</comment>
<dbReference type="Pfam" id="PF01120">
    <property type="entry name" value="Alpha_L_fucos"/>
    <property type="match status" value="1"/>
</dbReference>
<comment type="caution">
    <text evidence="7">The sequence shown here is derived from an EMBL/GenBank/DDBJ whole genome shotgun (WGS) entry which is preliminary data.</text>
</comment>
<protein>
    <recommendedName>
        <fullName evidence="2">alpha-L-fucosidase</fullName>
        <ecNumber evidence="2">3.2.1.51</ecNumber>
    </recommendedName>
</protein>
<keyword evidence="4" id="KW-0378">Hydrolase</keyword>
<gene>
    <name evidence="7" type="ORF">IAD23_01710</name>
</gene>
<dbReference type="Gene3D" id="2.60.120.260">
    <property type="entry name" value="Galactose-binding domain-like"/>
    <property type="match status" value="1"/>
</dbReference>
<evidence type="ECO:0000256" key="3">
    <source>
        <dbReference type="ARBA" id="ARBA00022729"/>
    </source>
</evidence>
<evidence type="ECO:0000259" key="6">
    <source>
        <dbReference type="Pfam" id="PF01120"/>
    </source>
</evidence>
<dbReference type="EMBL" id="DVNM01000008">
    <property type="protein sequence ID" value="HIU68660.1"/>
    <property type="molecule type" value="Genomic_DNA"/>
</dbReference>
<dbReference type="SUPFAM" id="SSF51445">
    <property type="entry name" value="(Trans)glycosidases"/>
    <property type="match status" value="1"/>
</dbReference>
<dbReference type="InterPro" id="IPR000933">
    <property type="entry name" value="Glyco_hydro_29"/>
</dbReference>
<organism evidence="7 8">
    <name type="scientific">Candidatus Scybalenecus merdavium</name>
    <dbReference type="NCBI Taxonomy" id="2840939"/>
    <lineage>
        <taxon>Bacteria</taxon>
        <taxon>Bacillati</taxon>
        <taxon>Bacillota</taxon>
        <taxon>Clostridia</taxon>
        <taxon>Eubacteriales</taxon>
        <taxon>Oscillospiraceae</taxon>
        <taxon>Oscillospiraceae incertae sedis</taxon>
        <taxon>Candidatus Scybalenecus</taxon>
    </lineage>
</organism>
<dbReference type="GO" id="GO:0006004">
    <property type="term" value="P:fucose metabolic process"/>
    <property type="evidence" value="ECO:0007669"/>
    <property type="project" value="TreeGrafter"/>
</dbReference>
<dbReference type="AlphaFoldDB" id="A0A9D1SNL3"/>
<evidence type="ECO:0000313" key="8">
    <source>
        <dbReference type="Proteomes" id="UP000824125"/>
    </source>
</evidence>
<keyword evidence="3" id="KW-0732">Signal</keyword>
<evidence type="ECO:0000256" key="2">
    <source>
        <dbReference type="ARBA" id="ARBA00012662"/>
    </source>
</evidence>
<keyword evidence="5" id="KW-0326">Glycosidase</keyword>
<name>A0A9D1SNL3_9FIRM</name>
<dbReference type="InterPro" id="IPR057739">
    <property type="entry name" value="Glyco_hydro_29_N"/>
</dbReference>
<dbReference type="GO" id="GO:0004560">
    <property type="term" value="F:alpha-L-fucosidase activity"/>
    <property type="evidence" value="ECO:0007669"/>
    <property type="project" value="InterPro"/>
</dbReference>
<sequence>MEKELERYVGVLPSERQKEHAKHPFYVFIHFGMNTMQVREWGTGTEDPADFTLKTPVDATGWAKAVKAAGASGIILTCKHHDGFCLFPSAYTQHCIKNSPYRGGKGDIVKEVSDACRQYGLKFGVYLSPWDMTDKRYGTPAYNDYFCNQLTELLSNYGEIFEVWFDGAKGKDAVDFDYDWDRYYALIRKLQPMANIAVCGPDIRWVGNEGGKSRKNEFCVVPSSLSVAERVSAASQSEADATGKMKKLTSTDEDLGSRSVLKNAKDLIWYPAEVDVSISRTWFYNKNTDKTIKSTRELMHIYNTSVGGNCYLLLNVPPDRQGRFSEKEVRALERFGAAIRAQTAKPAAEKKNPKLKEMCYTLRFKKPCRVKTVVLKEDISKSQRVEAFELYALYGDRRVRICTSGVIGMQKNCRLHMFRKADGLLLKVTESRGEPYLSFFGAYC</sequence>
<dbReference type="GO" id="GO:0005764">
    <property type="term" value="C:lysosome"/>
    <property type="evidence" value="ECO:0007669"/>
    <property type="project" value="TreeGrafter"/>
</dbReference>
<reference evidence="7" key="1">
    <citation type="submission" date="2020-10" db="EMBL/GenBank/DDBJ databases">
        <authorList>
            <person name="Gilroy R."/>
        </authorList>
    </citation>
    <scope>NUCLEOTIDE SEQUENCE</scope>
    <source>
        <strain evidence="7">CHK176-6737</strain>
    </source>
</reference>
<evidence type="ECO:0000256" key="4">
    <source>
        <dbReference type="ARBA" id="ARBA00022801"/>
    </source>
</evidence>
<dbReference type="EC" id="3.2.1.51" evidence="2"/>
<evidence type="ECO:0000256" key="5">
    <source>
        <dbReference type="ARBA" id="ARBA00023295"/>
    </source>
</evidence>
<dbReference type="SMART" id="SM00812">
    <property type="entry name" value="Alpha_L_fucos"/>
    <property type="match status" value="1"/>
</dbReference>
<dbReference type="PANTHER" id="PTHR10030:SF37">
    <property type="entry name" value="ALPHA-L-FUCOSIDASE-RELATED"/>
    <property type="match status" value="1"/>
</dbReference>
<evidence type="ECO:0000256" key="1">
    <source>
        <dbReference type="ARBA" id="ARBA00007951"/>
    </source>
</evidence>
<dbReference type="InterPro" id="IPR017853">
    <property type="entry name" value="GH"/>
</dbReference>
<accession>A0A9D1SNL3</accession>
<dbReference type="Gene3D" id="3.20.20.80">
    <property type="entry name" value="Glycosidases"/>
    <property type="match status" value="1"/>
</dbReference>